<protein>
    <recommendedName>
        <fullName evidence="1">DUF4283 domain-containing protein</fullName>
    </recommendedName>
</protein>
<keyword evidence="3" id="KW-1185">Reference proteome</keyword>
<dbReference type="Pfam" id="PF14111">
    <property type="entry name" value="DUF4283"/>
    <property type="match status" value="1"/>
</dbReference>
<reference evidence="2" key="2">
    <citation type="journal article" date="2024" name="Plant">
        <title>Genomic evolution and insights into agronomic trait innovations of Sesamum species.</title>
        <authorList>
            <person name="Miao H."/>
            <person name="Wang L."/>
            <person name="Qu L."/>
            <person name="Liu H."/>
            <person name="Sun Y."/>
            <person name="Le M."/>
            <person name="Wang Q."/>
            <person name="Wei S."/>
            <person name="Zheng Y."/>
            <person name="Lin W."/>
            <person name="Duan Y."/>
            <person name="Cao H."/>
            <person name="Xiong S."/>
            <person name="Wang X."/>
            <person name="Wei L."/>
            <person name="Li C."/>
            <person name="Ma Q."/>
            <person name="Ju M."/>
            <person name="Zhao R."/>
            <person name="Li G."/>
            <person name="Mu C."/>
            <person name="Tian Q."/>
            <person name="Mei H."/>
            <person name="Zhang T."/>
            <person name="Gao T."/>
            <person name="Zhang H."/>
        </authorList>
    </citation>
    <scope>NUCLEOTIDE SEQUENCE</scope>
    <source>
        <strain evidence="2">3651</strain>
    </source>
</reference>
<dbReference type="Proteomes" id="UP001293254">
    <property type="component" value="Unassembled WGS sequence"/>
</dbReference>
<proteinExistence type="predicted"/>
<dbReference type="InterPro" id="IPR025558">
    <property type="entry name" value="DUF4283"/>
</dbReference>
<accession>A0AAE1YJ38</accession>
<comment type="caution">
    <text evidence="2">The sequence shown here is derived from an EMBL/GenBank/DDBJ whole genome shotgun (WGS) entry which is preliminary data.</text>
</comment>
<organism evidence="2 3">
    <name type="scientific">Sesamum alatum</name>
    <dbReference type="NCBI Taxonomy" id="300844"/>
    <lineage>
        <taxon>Eukaryota</taxon>
        <taxon>Viridiplantae</taxon>
        <taxon>Streptophyta</taxon>
        <taxon>Embryophyta</taxon>
        <taxon>Tracheophyta</taxon>
        <taxon>Spermatophyta</taxon>
        <taxon>Magnoliopsida</taxon>
        <taxon>eudicotyledons</taxon>
        <taxon>Gunneridae</taxon>
        <taxon>Pentapetalae</taxon>
        <taxon>asterids</taxon>
        <taxon>lamiids</taxon>
        <taxon>Lamiales</taxon>
        <taxon>Pedaliaceae</taxon>
        <taxon>Sesamum</taxon>
    </lineage>
</organism>
<evidence type="ECO:0000313" key="3">
    <source>
        <dbReference type="Proteomes" id="UP001293254"/>
    </source>
</evidence>
<evidence type="ECO:0000259" key="1">
    <source>
        <dbReference type="Pfam" id="PF14111"/>
    </source>
</evidence>
<feature type="domain" description="DUF4283" evidence="1">
    <location>
        <begin position="71"/>
        <end position="149"/>
    </location>
</feature>
<sequence>MFSSRVAGRDYFKSTTSDRLYYSRASPFIDWWLMEESLAEIERALSMAEQENADIVIRREVWGLKTDYTISLVGRVLMRRTYNFEALKDVLGRGMNPRKGMQFQRIDNDRFIIKFNHPVDMKKALDGGPWNFDKSLVILDRIAEHEKPATIDLSWCKFTVYVHNLQHAQRTKSMAEFIDGFVDPGFKTPFATWLRYNGIPRGKQQFPMDRGAEVPFPTILR</sequence>
<gene>
    <name evidence="2" type="ORF">Salat_0868200</name>
</gene>
<dbReference type="EMBL" id="JACGWO010000003">
    <property type="protein sequence ID" value="KAK4431062.1"/>
    <property type="molecule type" value="Genomic_DNA"/>
</dbReference>
<dbReference type="AlphaFoldDB" id="A0AAE1YJ38"/>
<evidence type="ECO:0000313" key="2">
    <source>
        <dbReference type="EMBL" id="KAK4431062.1"/>
    </source>
</evidence>
<name>A0AAE1YJ38_9LAMI</name>
<reference evidence="2" key="1">
    <citation type="submission" date="2020-06" db="EMBL/GenBank/DDBJ databases">
        <authorList>
            <person name="Li T."/>
            <person name="Hu X."/>
            <person name="Zhang T."/>
            <person name="Song X."/>
            <person name="Zhang H."/>
            <person name="Dai N."/>
            <person name="Sheng W."/>
            <person name="Hou X."/>
            <person name="Wei L."/>
        </authorList>
    </citation>
    <scope>NUCLEOTIDE SEQUENCE</scope>
    <source>
        <strain evidence="2">3651</strain>
        <tissue evidence="2">Leaf</tissue>
    </source>
</reference>